<dbReference type="FunFam" id="3.30.450.90:FF:000001">
    <property type="entry name" value="Type II secretion system ATPase GspE"/>
    <property type="match status" value="1"/>
</dbReference>
<dbReference type="SUPFAM" id="SSF52540">
    <property type="entry name" value="P-loop containing nucleoside triphosphate hydrolases"/>
    <property type="match status" value="1"/>
</dbReference>
<dbReference type="EMBL" id="MZGV01000021">
    <property type="protein sequence ID" value="OPJ61521.1"/>
    <property type="molecule type" value="Genomic_DNA"/>
</dbReference>
<dbReference type="RefSeq" id="WP_079424277.1">
    <property type="nucleotide sequence ID" value="NZ_MZGV01000021.1"/>
</dbReference>
<keyword evidence="6" id="KW-1185">Reference proteome</keyword>
<dbReference type="SMART" id="SM00382">
    <property type="entry name" value="AAA"/>
    <property type="match status" value="1"/>
</dbReference>
<dbReference type="InterPro" id="IPR007831">
    <property type="entry name" value="T2SS_GspE_N"/>
</dbReference>
<comment type="caution">
    <text evidence="5">The sequence shown here is derived from an EMBL/GenBank/DDBJ whole genome shotgun (WGS) entry which is preliminary data.</text>
</comment>
<dbReference type="AlphaFoldDB" id="A0A1V4INA2"/>
<comment type="similarity">
    <text evidence="1">Belongs to the GSP E family.</text>
</comment>
<protein>
    <submittedName>
        <fullName evidence="5">Type II secretion system protein E</fullName>
    </submittedName>
</protein>
<dbReference type="CDD" id="cd01129">
    <property type="entry name" value="PulE-GspE-like"/>
    <property type="match status" value="1"/>
</dbReference>
<dbReference type="Gene3D" id="3.30.300.160">
    <property type="entry name" value="Type II secretion system, protein E, N-terminal domain"/>
    <property type="match status" value="1"/>
</dbReference>
<dbReference type="Pfam" id="PF05157">
    <property type="entry name" value="MshEN"/>
    <property type="match status" value="1"/>
</dbReference>
<dbReference type="InterPro" id="IPR001482">
    <property type="entry name" value="T2SS/T4SS_dom"/>
</dbReference>
<dbReference type="GO" id="GO:0005524">
    <property type="term" value="F:ATP binding"/>
    <property type="evidence" value="ECO:0007669"/>
    <property type="project" value="UniProtKB-KW"/>
</dbReference>
<dbReference type="PROSITE" id="PS00662">
    <property type="entry name" value="T2SP_E"/>
    <property type="match status" value="1"/>
</dbReference>
<feature type="domain" description="Bacterial type II secretion system protein E" evidence="4">
    <location>
        <begin position="382"/>
        <end position="396"/>
    </location>
</feature>
<dbReference type="Proteomes" id="UP000190080">
    <property type="component" value="Unassembled WGS sequence"/>
</dbReference>
<dbReference type="FunFam" id="3.40.50.300:FF:000398">
    <property type="entry name" value="Type IV pilus assembly ATPase PilB"/>
    <property type="match status" value="1"/>
</dbReference>
<evidence type="ECO:0000256" key="3">
    <source>
        <dbReference type="ARBA" id="ARBA00022840"/>
    </source>
</evidence>
<name>A0A1V4INA2_9CLOT</name>
<keyword evidence="3" id="KW-0067">ATP-binding</keyword>
<evidence type="ECO:0000256" key="2">
    <source>
        <dbReference type="ARBA" id="ARBA00022741"/>
    </source>
</evidence>
<dbReference type="SUPFAM" id="SSF160246">
    <property type="entry name" value="EspE N-terminal domain-like"/>
    <property type="match status" value="1"/>
</dbReference>
<dbReference type="PANTHER" id="PTHR30258">
    <property type="entry name" value="TYPE II SECRETION SYSTEM PROTEIN GSPE-RELATED"/>
    <property type="match status" value="1"/>
</dbReference>
<evidence type="ECO:0000259" key="4">
    <source>
        <dbReference type="PROSITE" id="PS00662"/>
    </source>
</evidence>
<gene>
    <name evidence="5" type="primary">xpsE</name>
    <name evidence="5" type="ORF">CLORY_22030</name>
</gene>
<evidence type="ECO:0000313" key="6">
    <source>
        <dbReference type="Proteomes" id="UP000190080"/>
    </source>
</evidence>
<dbReference type="InterPro" id="IPR027417">
    <property type="entry name" value="P-loop_NTPase"/>
</dbReference>
<dbReference type="PANTHER" id="PTHR30258:SF2">
    <property type="entry name" value="COMG OPERON PROTEIN 1"/>
    <property type="match status" value="1"/>
</dbReference>
<dbReference type="InterPro" id="IPR003593">
    <property type="entry name" value="AAA+_ATPase"/>
</dbReference>
<dbReference type="InterPro" id="IPR037257">
    <property type="entry name" value="T2SS_E_N_sf"/>
</dbReference>
<dbReference type="Pfam" id="PF00437">
    <property type="entry name" value="T2SSE"/>
    <property type="match status" value="1"/>
</dbReference>
<keyword evidence="2" id="KW-0547">Nucleotide-binding</keyword>
<dbReference type="GO" id="GO:0016887">
    <property type="term" value="F:ATP hydrolysis activity"/>
    <property type="evidence" value="ECO:0007669"/>
    <property type="project" value="TreeGrafter"/>
</dbReference>
<organism evidence="5 6">
    <name type="scientific">Clostridium oryzae</name>
    <dbReference type="NCBI Taxonomy" id="1450648"/>
    <lineage>
        <taxon>Bacteria</taxon>
        <taxon>Bacillati</taxon>
        <taxon>Bacillota</taxon>
        <taxon>Clostridia</taxon>
        <taxon>Eubacteriales</taxon>
        <taxon>Clostridiaceae</taxon>
        <taxon>Clostridium</taxon>
    </lineage>
</organism>
<dbReference type="OrthoDB" id="9808272at2"/>
<sequence length="564" mass="63162">MIKNNKKRLGDLLVQSGKITIRQLQDALVRQRTLGKKLGELLIDENLVTEEDIINTIETQTGIKRIELDSIVIDKAAIKSLPQSICLKNDLIPIGFKDNRIQIVMSDPLNIFAIDDVAISTGFEVETFIAVKDEIRKAVYKYYSDEQVLKAAQELSKEREEEISESISSRDADFDDIRNAPVVKMVDYLIKNAVEARASDIHIEPFEKIIRIRYRIDGELQEVSKLSSDSLASLVTRIKILANLNIAEKRLPQDGRILIKQEKGDVDLRVSILPTVFGEKVVIRILSRDNYSIGMDMLGMNEYERNQFNNIIKSPHGIILVTGPTGSGKSTTLYSVLNELNTVDKNIVTVEDPVEYTLKGINQVNVNAKAGLTFASGLRSILRQDPDIVMIGEIRDVETAEIAIRAAITGHLVLSTLHTNDAPSTIMRLVDMGIQSYLVATSLSGVIAQRLVRKICPKCKEAHMATDYEKRLLGVPKDQQQVIYNGRGCVHCNNTGYSGRRGVYEIMEVTREHRNAMINFNDSQLLKDISIKNGMKTLGQSCGELVKRGETTIEELVKIAYIHE</sequence>
<dbReference type="GO" id="GO:0005886">
    <property type="term" value="C:plasma membrane"/>
    <property type="evidence" value="ECO:0007669"/>
    <property type="project" value="TreeGrafter"/>
</dbReference>
<reference evidence="5 6" key="1">
    <citation type="submission" date="2017-03" db="EMBL/GenBank/DDBJ databases">
        <title>Genome sequence of Clostridium oryzae DSM 28571.</title>
        <authorList>
            <person name="Poehlein A."/>
            <person name="Daniel R."/>
        </authorList>
    </citation>
    <scope>NUCLEOTIDE SEQUENCE [LARGE SCALE GENOMIC DNA]</scope>
    <source>
        <strain evidence="5 6">DSM 28571</strain>
    </source>
</reference>
<evidence type="ECO:0000313" key="5">
    <source>
        <dbReference type="EMBL" id="OPJ61521.1"/>
    </source>
</evidence>
<evidence type="ECO:0000256" key="1">
    <source>
        <dbReference type="ARBA" id="ARBA00006611"/>
    </source>
</evidence>
<proteinExistence type="inferred from homology"/>
<dbReference type="STRING" id="1450648.CLORY_22030"/>
<dbReference type="Gene3D" id="3.40.50.300">
    <property type="entry name" value="P-loop containing nucleotide triphosphate hydrolases"/>
    <property type="match status" value="1"/>
</dbReference>
<accession>A0A1V4INA2</accession>
<dbReference type="Gene3D" id="3.30.450.90">
    <property type="match status" value="1"/>
</dbReference>